<evidence type="ECO:0008006" key="5">
    <source>
        <dbReference type="Google" id="ProtNLM"/>
    </source>
</evidence>
<accession>A0A0M0JGH1</accession>
<keyword evidence="2" id="KW-0812">Transmembrane</keyword>
<feature type="transmembrane region" description="Helical" evidence="2">
    <location>
        <begin position="151"/>
        <end position="171"/>
    </location>
</feature>
<feature type="transmembrane region" description="Helical" evidence="2">
    <location>
        <begin position="183"/>
        <end position="203"/>
    </location>
</feature>
<feature type="transmembrane region" description="Helical" evidence="2">
    <location>
        <begin position="75"/>
        <end position="95"/>
    </location>
</feature>
<evidence type="ECO:0000313" key="4">
    <source>
        <dbReference type="Proteomes" id="UP000037460"/>
    </source>
</evidence>
<dbReference type="Proteomes" id="UP000037460">
    <property type="component" value="Unassembled WGS sequence"/>
</dbReference>
<feature type="compositionally biased region" description="Low complexity" evidence="1">
    <location>
        <begin position="250"/>
        <end position="263"/>
    </location>
</feature>
<evidence type="ECO:0000313" key="3">
    <source>
        <dbReference type="EMBL" id="KOO25540.1"/>
    </source>
</evidence>
<feature type="compositionally biased region" description="Basic and acidic residues" evidence="1">
    <location>
        <begin position="268"/>
        <end position="278"/>
    </location>
</feature>
<keyword evidence="2" id="KW-1133">Transmembrane helix</keyword>
<keyword evidence="2" id="KW-0472">Membrane</keyword>
<evidence type="ECO:0000256" key="2">
    <source>
        <dbReference type="SAM" id="Phobius"/>
    </source>
</evidence>
<feature type="transmembrane region" description="Helical" evidence="2">
    <location>
        <begin position="41"/>
        <end position="63"/>
    </location>
</feature>
<organism evidence="3 4">
    <name type="scientific">Chrysochromulina tobinii</name>
    <dbReference type="NCBI Taxonomy" id="1460289"/>
    <lineage>
        <taxon>Eukaryota</taxon>
        <taxon>Haptista</taxon>
        <taxon>Haptophyta</taxon>
        <taxon>Prymnesiophyceae</taxon>
        <taxon>Prymnesiales</taxon>
        <taxon>Chrysochromulinaceae</taxon>
        <taxon>Chrysochromulina</taxon>
    </lineage>
</organism>
<keyword evidence="4" id="KW-1185">Reference proteome</keyword>
<evidence type="ECO:0000256" key="1">
    <source>
        <dbReference type="SAM" id="MobiDB-lite"/>
    </source>
</evidence>
<dbReference type="AlphaFoldDB" id="A0A0M0JGH1"/>
<name>A0A0M0JGH1_9EUKA</name>
<sequence>MTMLSTLYFAHLGQPALTPQLGSVIRDSPYFFATTVFGERIAHVSMLCRPAVAIGVALAARGLSARSYARFLRMAIPLVLLSWFGPPLVGALIYASQATHLTETAENFTCDGEPEELQVLLARVAHRSASYVGTSILMYSVTVLLSPDPLIALQLLTICFVVNLARACITWRVIHGIDIVAQLWFLPMHVAATGASLMTSYLLSHVFRENFRIQFDLETMKDLRIEQLAREKERLNYERLFALRGRRQESSVGSSGPSPTGRSFQPAAEKEGRAVDLE</sequence>
<reference evidence="4" key="1">
    <citation type="journal article" date="2015" name="PLoS Genet.">
        <title>Genome Sequence and Transcriptome Analyses of Chrysochromulina tobin: Metabolic Tools for Enhanced Algal Fitness in the Prominent Order Prymnesiales (Haptophyceae).</title>
        <authorList>
            <person name="Hovde B.T."/>
            <person name="Deodato C.R."/>
            <person name="Hunsperger H.M."/>
            <person name="Ryken S.A."/>
            <person name="Yost W."/>
            <person name="Jha R.K."/>
            <person name="Patterson J."/>
            <person name="Monnat R.J. Jr."/>
            <person name="Barlow S.B."/>
            <person name="Starkenburg S.R."/>
            <person name="Cattolico R.A."/>
        </authorList>
    </citation>
    <scope>NUCLEOTIDE SEQUENCE</scope>
    <source>
        <strain evidence="4">CCMP291</strain>
    </source>
</reference>
<proteinExistence type="predicted"/>
<protein>
    <recommendedName>
        <fullName evidence="5">Transmembrane protein</fullName>
    </recommendedName>
</protein>
<gene>
    <name evidence="3" type="ORF">Ctob_006135</name>
</gene>
<feature type="region of interest" description="Disordered" evidence="1">
    <location>
        <begin position="246"/>
        <end position="278"/>
    </location>
</feature>
<dbReference type="EMBL" id="JWZX01002961">
    <property type="protein sequence ID" value="KOO25540.1"/>
    <property type="molecule type" value="Genomic_DNA"/>
</dbReference>
<comment type="caution">
    <text evidence="3">The sequence shown here is derived from an EMBL/GenBank/DDBJ whole genome shotgun (WGS) entry which is preliminary data.</text>
</comment>